<dbReference type="AlphaFoldDB" id="A0A3B0VG31"/>
<dbReference type="Gene3D" id="3.30.360.80">
    <property type="match status" value="1"/>
</dbReference>
<feature type="non-terminal residue" evidence="3">
    <location>
        <position position="1"/>
    </location>
</feature>
<dbReference type="InterPro" id="IPR022737">
    <property type="entry name" value="RapA_C"/>
</dbReference>
<name>A0A3B0VG31_9ZZZZ</name>
<feature type="coiled-coil region" evidence="1">
    <location>
        <begin position="132"/>
        <end position="211"/>
    </location>
</feature>
<evidence type="ECO:0000256" key="1">
    <source>
        <dbReference type="SAM" id="Coils"/>
    </source>
</evidence>
<dbReference type="EMBL" id="UOEW01000364">
    <property type="protein sequence ID" value="VAW42495.1"/>
    <property type="molecule type" value="Genomic_DNA"/>
</dbReference>
<dbReference type="Gene3D" id="6.10.140.1500">
    <property type="match status" value="1"/>
</dbReference>
<keyword evidence="1" id="KW-0175">Coiled coil</keyword>
<dbReference type="Pfam" id="PF12137">
    <property type="entry name" value="RapA_C"/>
    <property type="match status" value="1"/>
</dbReference>
<organism evidence="3">
    <name type="scientific">hydrothermal vent metagenome</name>
    <dbReference type="NCBI Taxonomy" id="652676"/>
    <lineage>
        <taxon>unclassified sequences</taxon>
        <taxon>metagenomes</taxon>
        <taxon>ecological metagenomes</taxon>
    </lineage>
</organism>
<feature type="domain" description="RNA polymerase recycling bacterial C-terminal" evidence="2">
    <location>
        <begin position="3"/>
        <end position="219"/>
    </location>
</feature>
<sequence length="221" mass="24863">SLKTHFPSLIDDGMSVTFDRNTALSNEMLHFLTWEHPMVVGAMEMIATEEKGNACLISIQNTGLKPSTIIIESLFSLQAPADAQLQISRYLPADSTRLVACEKLIERTKILTSQLIYSNHASVPLNVALQVIKMKQKEIKNIINAIENKADRILPDQIKQAQDLANTELDEEINRLKALQKVNNNVRIEEIEFLQQQKQQTLDALSQAQTQMNAIRVLVCV</sequence>
<protein>
    <submittedName>
        <fullName evidence="3">RNA polymerase associated protein RapA</fullName>
    </submittedName>
</protein>
<proteinExistence type="predicted"/>
<dbReference type="GO" id="GO:0016817">
    <property type="term" value="F:hydrolase activity, acting on acid anhydrides"/>
    <property type="evidence" value="ECO:0007669"/>
    <property type="project" value="InterPro"/>
</dbReference>
<reference evidence="3" key="1">
    <citation type="submission" date="2018-06" db="EMBL/GenBank/DDBJ databases">
        <authorList>
            <person name="Zhirakovskaya E."/>
        </authorList>
    </citation>
    <scope>NUCLEOTIDE SEQUENCE</scope>
</reference>
<evidence type="ECO:0000259" key="2">
    <source>
        <dbReference type="Pfam" id="PF12137"/>
    </source>
</evidence>
<evidence type="ECO:0000313" key="3">
    <source>
        <dbReference type="EMBL" id="VAW42495.1"/>
    </source>
</evidence>
<gene>
    <name evidence="3" type="ORF">MNBD_GAMMA01-984</name>
</gene>
<accession>A0A3B0VG31</accession>